<keyword evidence="1" id="KW-0805">Transcription regulation</keyword>
<keyword evidence="8" id="KW-1185">Reference proteome</keyword>
<comment type="caution">
    <text evidence="7">The sequence shown here is derived from an EMBL/GenBank/DDBJ whole genome shotgun (WGS) entry which is preliminary data.</text>
</comment>
<proteinExistence type="predicted"/>
<feature type="region of interest" description="Disordered" evidence="5">
    <location>
        <begin position="1"/>
        <end position="35"/>
    </location>
</feature>
<evidence type="ECO:0000313" key="7">
    <source>
        <dbReference type="EMBL" id="TDD34819.1"/>
    </source>
</evidence>
<evidence type="ECO:0000256" key="4">
    <source>
        <dbReference type="PROSITE-ProRule" id="PRU00335"/>
    </source>
</evidence>
<dbReference type="GO" id="GO:0003700">
    <property type="term" value="F:DNA-binding transcription factor activity"/>
    <property type="evidence" value="ECO:0007669"/>
    <property type="project" value="TreeGrafter"/>
</dbReference>
<dbReference type="GO" id="GO:0000976">
    <property type="term" value="F:transcription cis-regulatory region binding"/>
    <property type="evidence" value="ECO:0007669"/>
    <property type="project" value="TreeGrafter"/>
</dbReference>
<sequence>MSGGTPRANARKKAGEASSQRGSGGGEPSARVSTARRELVENELYEHATRLFAERGFAGTSLQDIADALGITRPALYYYVKSKDELLAKLVTEVTNGPLDELSELAARSELDPVAKLRGVVEVIVARRATQPARFRLLIRSEAELPEELTAAYADSRRAVLKTIAGVIEAGVRTGQFRPVDSRIAALGVLGMCNWVAWWFHPGGRDTTETVIEQLSDMAVGALRRADHHVLDGAGPTAALKMLREDLDYLERILDL</sequence>
<dbReference type="Gene3D" id="1.10.10.60">
    <property type="entry name" value="Homeodomain-like"/>
    <property type="match status" value="1"/>
</dbReference>
<reference evidence="7 8" key="1">
    <citation type="submission" date="2019-03" db="EMBL/GenBank/DDBJ databases">
        <title>Draft genome sequences of novel Actinobacteria.</title>
        <authorList>
            <person name="Sahin N."/>
            <person name="Ay H."/>
            <person name="Saygin H."/>
        </authorList>
    </citation>
    <scope>NUCLEOTIDE SEQUENCE [LARGE SCALE GENOMIC DNA]</scope>
    <source>
        <strain evidence="7 8">7K502</strain>
    </source>
</reference>
<dbReference type="OrthoDB" id="3190535at2"/>
<dbReference type="PROSITE" id="PS50977">
    <property type="entry name" value="HTH_TETR_2"/>
    <property type="match status" value="1"/>
</dbReference>
<dbReference type="Pfam" id="PF00440">
    <property type="entry name" value="TetR_N"/>
    <property type="match status" value="1"/>
</dbReference>
<evidence type="ECO:0000259" key="6">
    <source>
        <dbReference type="PROSITE" id="PS50977"/>
    </source>
</evidence>
<dbReference type="Pfam" id="PF17932">
    <property type="entry name" value="TetR_C_24"/>
    <property type="match status" value="1"/>
</dbReference>
<dbReference type="Proteomes" id="UP000294947">
    <property type="component" value="Unassembled WGS sequence"/>
</dbReference>
<dbReference type="Gene3D" id="1.10.357.10">
    <property type="entry name" value="Tetracycline Repressor, domain 2"/>
    <property type="match status" value="1"/>
</dbReference>
<dbReference type="InterPro" id="IPR036271">
    <property type="entry name" value="Tet_transcr_reg_TetR-rel_C_sf"/>
</dbReference>
<evidence type="ECO:0000256" key="5">
    <source>
        <dbReference type="SAM" id="MobiDB-lite"/>
    </source>
</evidence>
<dbReference type="InterPro" id="IPR023772">
    <property type="entry name" value="DNA-bd_HTH_TetR-type_CS"/>
</dbReference>
<dbReference type="EMBL" id="SMKW01000136">
    <property type="protein sequence ID" value="TDD34819.1"/>
    <property type="molecule type" value="Genomic_DNA"/>
</dbReference>
<dbReference type="InterPro" id="IPR041490">
    <property type="entry name" value="KstR2_TetR_C"/>
</dbReference>
<evidence type="ECO:0000313" key="8">
    <source>
        <dbReference type="Proteomes" id="UP000294947"/>
    </source>
</evidence>
<accession>A0A4R4XV03</accession>
<dbReference type="PANTHER" id="PTHR30055:SF234">
    <property type="entry name" value="HTH-TYPE TRANSCRIPTIONAL REGULATOR BETI"/>
    <property type="match status" value="1"/>
</dbReference>
<protein>
    <submittedName>
        <fullName evidence="7">TetR/AcrR family transcriptional regulator</fullName>
    </submittedName>
</protein>
<organism evidence="7 8">
    <name type="scientific">Saccharopolyspora elongata</name>
    <dbReference type="NCBI Taxonomy" id="2530387"/>
    <lineage>
        <taxon>Bacteria</taxon>
        <taxon>Bacillati</taxon>
        <taxon>Actinomycetota</taxon>
        <taxon>Actinomycetes</taxon>
        <taxon>Pseudonocardiales</taxon>
        <taxon>Pseudonocardiaceae</taxon>
        <taxon>Saccharopolyspora</taxon>
    </lineage>
</organism>
<keyword evidence="3" id="KW-0804">Transcription</keyword>
<dbReference type="PROSITE" id="PS01081">
    <property type="entry name" value="HTH_TETR_1"/>
    <property type="match status" value="1"/>
</dbReference>
<dbReference type="SUPFAM" id="SSF46689">
    <property type="entry name" value="Homeodomain-like"/>
    <property type="match status" value="1"/>
</dbReference>
<dbReference type="AlphaFoldDB" id="A0A4R4XV03"/>
<gene>
    <name evidence="7" type="ORF">E1288_43970</name>
</gene>
<feature type="domain" description="HTH tetR-type" evidence="6">
    <location>
        <begin position="38"/>
        <end position="98"/>
    </location>
</feature>
<evidence type="ECO:0000256" key="2">
    <source>
        <dbReference type="ARBA" id="ARBA00023125"/>
    </source>
</evidence>
<evidence type="ECO:0000256" key="1">
    <source>
        <dbReference type="ARBA" id="ARBA00023015"/>
    </source>
</evidence>
<feature type="DNA-binding region" description="H-T-H motif" evidence="4">
    <location>
        <begin position="61"/>
        <end position="80"/>
    </location>
</feature>
<dbReference type="InterPro" id="IPR009057">
    <property type="entry name" value="Homeodomain-like_sf"/>
</dbReference>
<dbReference type="InterPro" id="IPR001647">
    <property type="entry name" value="HTH_TetR"/>
</dbReference>
<evidence type="ECO:0000256" key="3">
    <source>
        <dbReference type="ARBA" id="ARBA00023163"/>
    </source>
</evidence>
<dbReference type="SUPFAM" id="SSF48498">
    <property type="entry name" value="Tetracyclin repressor-like, C-terminal domain"/>
    <property type="match status" value="1"/>
</dbReference>
<name>A0A4R4XV03_9PSEU</name>
<keyword evidence="2 4" id="KW-0238">DNA-binding</keyword>
<dbReference type="PRINTS" id="PR00455">
    <property type="entry name" value="HTHTETR"/>
</dbReference>
<dbReference type="InterPro" id="IPR050109">
    <property type="entry name" value="HTH-type_TetR-like_transc_reg"/>
</dbReference>
<dbReference type="PANTHER" id="PTHR30055">
    <property type="entry name" value="HTH-TYPE TRANSCRIPTIONAL REGULATOR RUTR"/>
    <property type="match status" value="1"/>
</dbReference>